<dbReference type="Proteomes" id="UP001732700">
    <property type="component" value="Chromosome 4D"/>
</dbReference>
<evidence type="ECO:0000313" key="2">
    <source>
        <dbReference type="Proteomes" id="UP001732700"/>
    </source>
</evidence>
<dbReference type="EnsemblPlants" id="AVESA.00010b.r2.4DG0786730.1">
    <property type="protein sequence ID" value="AVESA.00010b.r2.4DG0786730.1.CDS"/>
    <property type="gene ID" value="AVESA.00010b.r2.4DG0786730"/>
</dbReference>
<name>A0ACD5XGN0_AVESA</name>
<accession>A0ACD5XGN0</accession>
<reference evidence="1" key="2">
    <citation type="submission" date="2025-09" db="UniProtKB">
        <authorList>
            <consortium name="EnsemblPlants"/>
        </authorList>
    </citation>
    <scope>IDENTIFICATION</scope>
</reference>
<keyword evidence="2" id="KW-1185">Reference proteome</keyword>
<proteinExistence type="predicted"/>
<evidence type="ECO:0000313" key="1">
    <source>
        <dbReference type="EnsemblPlants" id="AVESA.00010b.r2.4DG0786730.1.CDS"/>
    </source>
</evidence>
<sequence length="203" mass="22531">MPGLANQDAVGCGFSYPRSAEQTCCQQSRAQLSPDEELTRKKCAALYTKPIMLYNKIQRRAIENPPSLQRCLRYKIDAKRKKRIQISISISGSANTELPAHGIFPLHVLFARATSNDSLNGHSPVYRLIWASLLTSFSESGNCEHTKATFTIPDLKSLATSQARSLNIILVSCGQRGQILSGNFPGNHMEYSSPQAWWPMFLG</sequence>
<protein>
    <submittedName>
        <fullName evidence="1">Uncharacterized protein</fullName>
    </submittedName>
</protein>
<organism evidence="1 2">
    <name type="scientific">Avena sativa</name>
    <name type="common">Oat</name>
    <dbReference type="NCBI Taxonomy" id="4498"/>
    <lineage>
        <taxon>Eukaryota</taxon>
        <taxon>Viridiplantae</taxon>
        <taxon>Streptophyta</taxon>
        <taxon>Embryophyta</taxon>
        <taxon>Tracheophyta</taxon>
        <taxon>Spermatophyta</taxon>
        <taxon>Magnoliopsida</taxon>
        <taxon>Liliopsida</taxon>
        <taxon>Poales</taxon>
        <taxon>Poaceae</taxon>
        <taxon>BOP clade</taxon>
        <taxon>Pooideae</taxon>
        <taxon>Poodae</taxon>
        <taxon>Poeae</taxon>
        <taxon>Poeae Chloroplast Group 1 (Aveneae type)</taxon>
        <taxon>Aveninae</taxon>
        <taxon>Avena</taxon>
    </lineage>
</organism>
<reference evidence="1" key="1">
    <citation type="submission" date="2021-05" db="EMBL/GenBank/DDBJ databases">
        <authorList>
            <person name="Scholz U."/>
            <person name="Mascher M."/>
            <person name="Fiebig A."/>
        </authorList>
    </citation>
    <scope>NUCLEOTIDE SEQUENCE [LARGE SCALE GENOMIC DNA]</scope>
</reference>